<evidence type="ECO:0000256" key="11">
    <source>
        <dbReference type="ARBA" id="ARBA00023184"/>
    </source>
</evidence>
<proteinExistence type="inferred from homology"/>
<dbReference type="EMBL" id="MN450069">
    <property type="protein sequence ID" value="QJX15396.1"/>
    <property type="molecule type" value="Genomic_RNA"/>
</dbReference>
<evidence type="ECO:0000256" key="10">
    <source>
        <dbReference type="ARBA" id="ARBA00023136"/>
    </source>
</evidence>
<organism evidence="14">
    <name type="scientific">Carnation latent virus</name>
    <name type="common">CLV</name>
    <dbReference type="NCBI Taxonomy" id="12164"/>
    <lineage>
        <taxon>Viruses</taxon>
        <taxon>Riboviria</taxon>
        <taxon>Orthornavirae</taxon>
        <taxon>Kitrinoviricota</taxon>
        <taxon>Alsuviricetes</taxon>
        <taxon>Tymovirales</taxon>
        <taxon>Betaflexiviridae</taxon>
        <taxon>Quinvirinae</taxon>
        <taxon>Carlavirus</taxon>
        <taxon>Carlavirus latensdianthi</taxon>
    </lineage>
</organism>
<comment type="subcellular location">
    <subcellularLocation>
        <location evidence="2">Host endoplasmic reticulum membrane</location>
    </subcellularLocation>
</comment>
<keyword evidence="7" id="KW-1043">Host membrane</keyword>
<keyword evidence="10 13" id="KW-0472">Membrane</keyword>
<name>A0A858Z6I7_CLV</name>
<evidence type="ECO:0000256" key="8">
    <source>
        <dbReference type="ARBA" id="ARBA00022989"/>
    </source>
</evidence>
<evidence type="ECO:0000313" key="14">
    <source>
        <dbReference type="EMBL" id="QJX15396.1"/>
    </source>
</evidence>
<comment type="similarity">
    <text evidence="3">Belongs to the Tymovirales TGBp2 protein family.</text>
</comment>
<dbReference type="Pfam" id="PF01307">
    <property type="entry name" value="Plant_vir_prot"/>
    <property type="match status" value="1"/>
</dbReference>
<keyword evidence="9" id="KW-0916">Viral movement protein</keyword>
<evidence type="ECO:0000256" key="2">
    <source>
        <dbReference type="ARBA" id="ARBA00004625"/>
    </source>
</evidence>
<reference evidence="14" key="1">
    <citation type="journal article" date="2021" name="Arch. Virol.">
        <title>First complete genome sequence of carnation latent virus, the type member of the genus Carlavirus.</title>
        <authorList>
            <person name="Jordan R."/>
            <person name="Korolev E."/>
            <person name="Mollov D."/>
        </authorList>
    </citation>
    <scope>NUCLEOTIDE SEQUENCE</scope>
    <source>
        <strain evidence="14">KL</strain>
    </source>
</reference>
<keyword evidence="11" id="KW-1038">Host endoplasmic reticulum</keyword>
<evidence type="ECO:0000256" key="13">
    <source>
        <dbReference type="SAM" id="Phobius"/>
    </source>
</evidence>
<keyword evidence="6 13" id="KW-0812">Transmembrane</keyword>
<sequence length="111" mass="11906">MPLLPPPDHTKAVLAISIGVVVAVVIFALRSNNLPAVGDNVHSLPHGGFYKDGTKTVFYGSKVNAGSVSEHTARILSKPYAAFALICGVLFLSFFNKKKCNCTCDRCKRLA</sequence>
<feature type="transmembrane region" description="Helical" evidence="13">
    <location>
        <begin position="12"/>
        <end position="29"/>
    </location>
</feature>
<organismHost>
    <name type="scientific">Dianthus caryophyllus</name>
    <name type="common">Carnation</name>
    <name type="synonym">Clove pink</name>
    <dbReference type="NCBI Taxonomy" id="3570"/>
</organismHost>
<evidence type="ECO:0000256" key="6">
    <source>
        <dbReference type="ARBA" id="ARBA00022692"/>
    </source>
</evidence>
<evidence type="ECO:0000256" key="7">
    <source>
        <dbReference type="ARBA" id="ARBA00022870"/>
    </source>
</evidence>
<evidence type="ECO:0000256" key="1">
    <source>
        <dbReference type="ARBA" id="ARBA00002252"/>
    </source>
</evidence>
<evidence type="ECO:0000256" key="5">
    <source>
        <dbReference type="ARBA" id="ARBA00022448"/>
    </source>
</evidence>
<evidence type="ECO:0000256" key="9">
    <source>
        <dbReference type="ARBA" id="ARBA00023031"/>
    </source>
</evidence>
<dbReference type="GO" id="GO:0044167">
    <property type="term" value="C:host cell endoplasmic reticulum membrane"/>
    <property type="evidence" value="ECO:0007669"/>
    <property type="project" value="UniProtKB-SubCell"/>
</dbReference>
<evidence type="ECO:0000256" key="4">
    <source>
        <dbReference type="ARBA" id="ARBA00013304"/>
    </source>
</evidence>
<comment type="function">
    <text evidence="1">Plays a role in viral cell-to-cell propagation, by facilitating genome transport to neighboring plant cells through plasmosdesmata,.</text>
</comment>
<protein>
    <recommendedName>
        <fullName evidence="4">Movement protein TGB2</fullName>
    </recommendedName>
    <alternativeName>
        <fullName evidence="12">Triple gene block 2 protein</fullName>
    </alternativeName>
</protein>
<gene>
    <name evidence="14" type="ORF">CLV-KL_gp3</name>
</gene>
<evidence type="ECO:0000256" key="12">
    <source>
        <dbReference type="ARBA" id="ARBA00032240"/>
    </source>
</evidence>
<dbReference type="InterPro" id="IPR001896">
    <property type="entry name" value="Plant_vir_prot"/>
</dbReference>
<dbReference type="GO" id="GO:0046740">
    <property type="term" value="P:transport of virus in host, cell to cell"/>
    <property type="evidence" value="ECO:0007669"/>
    <property type="project" value="UniProtKB-KW"/>
</dbReference>
<evidence type="ECO:0000256" key="3">
    <source>
        <dbReference type="ARBA" id="ARBA00010321"/>
    </source>
</evidence>
<keyword evidence="5" id="KW-0813">Transport</keyword>
<keyword evidence="8 13" id="KW-1133">Transmembrane helix</keyword>
<accession>A0A858Z6I7</accession>
<feature type="transmembrane region" description="Helical" evidence="13">
    <location>
        <begin position="79"/>
        <end position="96"/>
    </location>
</feature>